<dbReference type="PANTHER" id="PTHR43400">
    <property type="entry name" value="FUMARATE REDUCTASE"/>
    <property type="match status" value="1"/>
</dbReference>
<dbReference type="InterPro" id="IPR003953">
    <property type="entry name" value="FAD-dep_OxRdtase_2_FAD-bd"/>
</dbReference>
<dbReference type="PANTHER" id="PTHR43400:SF7">
    <property type="entry name" value="FAD-DEPENDENT OXIDOREDUCTASE 2 FAD BINDING DOMAIN-CONTAINING PROTEIN"/>
    <property type="match status" value="1"/>
</dbReference>
<sequence length="473" mass="49638">MSSIHTDVVVVGAGIAGLTTALRLAEQGVNTLVLERGQAGNYLCNTRMAGGAFHVAHQDVADDSALILRAITNRTGDSAPAELLEALANDIGEATQWLKRQGIRFIKVGHESYRKHTLAPPIATRGREYWVGRGGDVLLRTLTSSLEKHGGRILHGARAKGLVMRDGACVGLHAECTTGPVDIEARAVVICDGGFHSNMDLLREFISPAPEKLKQRNARTGQGDGLRMARDAGARLVGLNRFYGHVLAQDAMHNDDLWPFPMMDFVCAAGVVVDESGRRFVNEGLGGVTMANAIAAQADPLGATVIFDADIWNGPGREYLISANPTLVSNGGTLYSASDLGSLASQVGLPADVLQQTVAQYNAAVDSGSTGNLAPTRSTDSYQAWPIRKAPFHAVKLCAGITYTMGGIATDVDGRVLDTANRPIANLYAAGCATGGIEGGGDREQVAYIGGLSRSTVFGLRAANAIALALVAA</sequence>
<keyword evidence="3" id="KW-0274">FAD</keyword>
<evidence type="ECO:0000313" key="6">
    <source>
        <dbReference type="EMBL" id="AQV99179.1"/>
    </source>
</evidence>
<proteinExistence type="predicted"/>
<keyword evidence="2" id="KW-0285">Flavoprotein</keyword>
<accession>A0A1U9V2Y4</accession>
<dbReference type="Proteomes" id="UP000189627">
    <property type="component" value="Plasmid pENH92"/>
</dbReference>
<dbReference type="RefSeq" id="WP_078201599.1">
    <property type="nucleotide sequence ID" value="NZ_CP017759.1"/>
</dbReference>
<feature type="domain" description="FAD-dependent oxidoreductase 2 FAD-binding" evidence="5">
    <location>
        <begin position="7"/>
        <end position="439"/>
    </location>
</feature>
<comment type="cofactor">
    <cofactor evidence="1">
        <name>FAD</name>
        <dbReference type="ChEBI" id="CHEBI:57692"/>
    </cofactor>
</comment>
<dbReference type="KEGG" id="cuh:BJN34_35475"/>
<evidence type="ECO:0000256" key="2">
    <source>
        <dbReference type="ARBA" id="ARBA00022630"/>
    </source>
</evidence>
<dbReference type="Gene3D" id="3.50.50.60">
    <property type="entry name" value="FAD/NAD(P)-binding domain"/>
    <property type="match status" value="1"/>
</dbReference>
<name>A0A1U9V2Y4_CUPNE</name>
<dbReference type="InterPro" id="IPR036188">
    <property type="entry name" value="FAD/NAD-bd_sf"/>
</dbReference>
<evidence type="ECO:0000313" key="7">
    <source>
        <dbReference type="Proteomes" id="UP000189627"/>
    </source>
</evidence>
<dbReference type="Gene3D" id="3.90.700.10">
    <property type="entry name" value="Succinate dehydrogenase/fumarate reductase flavoprotein, catalytic domain"/>
    <property type="match status" value="1"/>
</dbReference>
<reference evidence="7" key="1">
    <citation type="submission" date="2017-02" db="EMBL/GenBank/DDBJ databases">
        <title>Complete genome sequence of Cupriavidus necator strain NH9, a 3-chlorobenzoate degrader.</title>
        <authorList>
            <person name="Moriuchi R."/>
            <person name="Dohra H."/>
            <person name="Ogawa N."/>
        </authorList>
    </citation>
    <scope>NUCLEOTIDE SEQUENCE [LARGE SCALE GENOMIC DNA]</scope>
    <source>
        <strain evidence="7">NH9</strain>
        <plasmid evidence="7">penh92</plasmid>
    </source>
</reference>
<dbReference type="AlphaFoldDB" id="A0A1U9V2Y4"/>
<dbReference type="EMBL" id="CP017759">
    <property type="protein sequence ID" value="AQV99179.1"/>
    <property type="molecule type" value="Genomic_DNA"/>
</dbReference>
<gene>
    <name evidence="6" type="ORF">BJN34_35475</name>
</gene>
<dbReference type="InterPro" id="IPR027477">
    <property type="entry name" value="Succ_DH/fumarate_Rdtase_cat_sf"/>
</dbReference>
<keyword evidence="6" id="KW-0614">Plasmid</keyword>
<dbReference type="SUPFAM" id="SSF51905">
    <property type="entry name" value="FAD/NAD(P)-binding domain"/>
    <property type="match status" value="1"/>
</dbReference>
<dbReference type="SUPFAM" id="SSF56425">
    <property type="entry name" value="Succinate dehydrogenase/fumarate reductase flavoprotein, catalytic domain"/>
    <property type="match status" value="1"/>
</dbReference>
<evidence type="ECO:0000256" key="1">
    <source>
        <dbReference type="ARBA" id="ARBA00001974"/>
    </source>
</evidence>
<dbReference type="OrthoDB" id="9813348at2"/>
<protein>
    <submittedName>
        <fullName evidence="6">FAD-binding protein</fullName>
    </submittedName>
</protein>
<evidence type="ECO:0000259" key="5">
    <source>
        <dbReference type="Pfam" id="PF00890"/>
    </source>
</evidence>
<dbReference type="InterPro" id="IPR050315">
    <property type="entry name" value="FAD-oxidoreductase_2"/>
</dbReference>
<organism evidence="6 7">
    <name type="scientific">Cupriavidus necator</name>
    <name type="common">Alcaligenes eutrophus</name>
    <name type="synonym">Ralstonia eutropha</name>
    <dbReference type="NCBI Taxonomy" id="106590"/>
    <lineage>
        <taxon>Bacteria</taxon>
        <taxon>Pseudomonadati</taxon>
        <taxon>Pseudomonadota</taxon>
        <taxon>Betaproteobacteria</taxon>
        <taxon>Burkholderiales</taxon>
        <taxon>Burkholderiaceae</taxon>
        <taxon>Cupriavidus</taxon>
    </lineage>
</organism>
<evidence type="ECO:0000256" key="4">
    <source>
        <dbReference type="ARBA" id="ARBA00023002"/>
    </source>
</evidence>
<geneLocation type="plasmid" evidence="7">
    <name>penh92</name>
</geneLocation>
<keyword evidence="4" id="KW-0560">Oxidoreductase</keyword>
<evidence type="ECO:0000256" key="3">
    <source>
        <dbReference type="ARBA" id="ARBA00022827"/>
    </source>
</evidence>
<dbReference type="Pfam" id="PF00890">
    <property type="entry name" value="FAD_binding_2"/>
    <property type="match status" value="1"/>
</dbReference>
<dbReference type="GO" id="GO:0016491">
    <property type="term" value="F:oxidoreductase activity"/>
    <property type="evidence" value="ECO:0007669"/>
    <property type="project" value="UniProtKB-KW"/>
</dbReference>